<protein>
    <submittedName>
        <fullName evidence="1">Uncharacterized protein</fullName>
    </submittedName>
</protein>
<gene>
    <name evidence="1" type="ORF">B4088_5333</name>
</gene>
<dbReference type="RefSeq" id="WP_063262848.1">
    <property type="nucleotide sequence ID" value="NZ_LJKE01000104.1"/>
</dbReference>
<dbReference type="PATRIC" id="fig|1396.535.peg.5885"/>
<dbReference type="AlphaFoldDB" id="A0A161TP91"/>
<dbReference type="EMBL" id="LJKE01000104">
    <property type="protein sequence ID" value="KZD55588.1"/>
    <property type="molecule type" value="Genomic_DNA"/>
</dbReference>
<name>A0A161TP91_BACCE</name>
<evidence type="ECO:0000313" key="2">
    <source>
        <dbReference type="Proteomes" id="UP000076482"/>
    </source>
</evidence>
<accession>A0A161TP91</accession>
<organism evidence="1 2">
    <name type="scientific">Bacillus cereus</name>
    <dbReference type="NCBI Taxonomy" id="1396"/>
    <lineage>
        <taxon>Bacteria</taxon>
        <taxon>Bacillati</taxon>
        <taxon>Bacillota</taxon>
        <taxon>Bacilli</taxon>
        <taxon>Bacillales</taxon>
        <taxon>Bacillaceae</taxon>
        <taxon>Bacillus</taxon>
        <taxon>Bacillus cereus group</taxon>
    </lineage>
</organism>
<dbReference type="Proteomes" id="UP000076482">
    <property type="component" value="Unassembled WGS sequence"/>
</dbReference>
<comment type="caution">
    <text evidence="1">The sequence shown here is derived from an EMBL/GenBank/DDBJ whole genome shotgun (WGS) entry which is preliminary data.</text>
</comment>
<proteinExistence type="predicted"/>
<evidence type="ECO:0000313" key="1">
    <source>
        <dbReference type="EMBL" id="KZD55588.1"/>
    </source>
</evidence>
<reference evidence="1 2" key="1">
    <citation type="submission" date="2015-09" db="EMBL/GenBank/DDBJ databases">
        <title>Bacillus cereus food isolates.</title>
        <authorList>
            <person name="Boekhorst J."/>
        </authorList>
    </citation>
    <scope>NUCLEOTIDE SEQUENCE [LARGE SCALE GENOMIC DNA]</scope>
    <source>
        <strain evidence="1 2">B4088</strain>
    </source>
</reference>
<sequence length="246" mass="27898">MNYVVSANLEINLENNKPRKRVFKAFFDIGAANEFAEAQKQEFIRSIKNSGGLNKNDAKETLKDGLLQFIGSSAHGNDFATIEVKKCIVNIQSDKNDPTVYVAAYNSELEYCDNDEFEAFSDPEDAFKHAQGYVKSYLGEIPDHEDVDEDLKEEIHQESETSYYHYKAESTCGIYKTLIQVLKVEVDATTYSIQDQNPSLIKDTVEEFGGPSDSINLEESLYTEEDEQIKFLLKDASDFYKLAAKE</sequence>